<evidence type="ECO:0000259" key="1">
    <source>
        <dbReference type="Pfam" id="PF12902"/>
    </source>
</evidence>
<sequence length="426" mass="46753">MTIQADSKKPFGMLFDRVSGQLSAEDKACGDSRKPLQDMAQLAIMVEMTTIPPYLTALYSISDPNCKAYQLLRSVMMEEMFHINQAANLMVAIGGRPKMTGAYAPTYPCYLPHANPNTTPFIGLCRASPQVFNDTFTAIETPAPPHAPARGNNYSYIAQLYDALEDGLEAYQGAQPLFQQNPDACQRTDIYLGKFGGTPIQVTDLASAKLGVRQIVQQGEGSVPESQSMIPIEPWATYNTYGERTDGTYGPIIGTPYEMSHFKKFRTVSLDKDSFPDSYPIVSNPKRSDFTNPVAIELAELFDIAYSLMLDAMEHSFAARAGHANDTFFTLALPLMHQAMPNLARRLMNTPLHKDTNSSVGPNGAPTYLYQPGSNLQDFANRLQQAVKTVGQQVSDPGERQTLEQTLAGVRANVNQLIAAVHAQHA</sequence>
<dbReference type="PANTHER" id="PTHR34400:SF4">
    <property type="entry name" value="MEMBRANE PROTEIN"/>
    <property type="match status" value="1"/>
</dbReference>
<dbReference type="InterPro" id="IPR026820">
    <property type="entry name" value="VioB/RebD_dom"/>
</dbReference>
<reference evidence="2 3" key="1">
    <citation type="submission" date="2018-01" db="EMBL/GenBank/DDBJ databases">
        <title>Genomic Sequence of Chromobacterium MWU13-2610 from wild cranberry bogs within the Cape Cod National Seashore.</title>
        <authorList>
            <person name="O'Hara-Hanley K."/>
            <person name="Soby S."/>
            <person name="Harrison A."/>
        </authorList>
    </citation>
    <scope>NUCLEOTIDE SEQUENCE [LARGE SCALE GENOMIC DNA]</scope>
    <source>
        <strain evidence="2 3">MWU13-2610</strain>
    </source>
</reference>
<name>A0A2K4MRK2_9NEIS</name>
<dbReference type="EMBL" id="PPTF01000020">
    <property type="protein sequence ID" value="POA99405.1"/>
    <property type="molecule type" value="Genomic_DNA"/>
</dbReference>
<dbReference type="Proteomes" id="UP000236416">
    <property type="component" value="Unassembled WGS sequence"/>
</dbReference>
<proteinExistence type="predicted"/>
<dbReference type="RefSeq" id="WP_103318516.1">
    <property type="nucleotide sequence ID" value="NZ_PPTF01000020.1"/>
</dbReference>
<comment type="caution">
    <text evidence="2">The sequence shown here is derived from an EMBL/GenBank/DDBJ whole genome shotgun (WGS) entry which is preliminary data.</text>
</comment>
<dbReference type="Gene3D" id="1.20.1260.10">
    <property type="match status" value="1"/>
</dbReference>
<evidence type="ECO:0000313" key="3">
    <source>
        <dbReference type="Proteomes" id="UP000236416"/>
    </source>
</evidence>
<feature type="domain" description="Iminophenyl-pyruvate dimer synthase" evidence="1">
    <location>
        <begin position="41"/>
        <end position="267"/>
    </location>
</feature>
<organism evidence="2 3">
    <name type="scientific">Chromobacterium sinusclupearum</name>
    <dbReference type="NCBI Taxonomy" id="2077146"/>
    <lineage>
        <taxon>Bacteria</taxon>
        <taxon>Pseudomonadati</taxon>
        <taxon>Pseudomonadota</taxon>
        <taxon>Betaproteobacteria</taxon>
        <taxon>Neisseriales</taxon>
        <taxon>Chromobacteriaceae</taxon>
        <taxon>Chromobacterium</taxon>
    </lineage>
</organism>
<keyword evidence="3" id="KW-1185">Reference proteome</keyword>
<gene>
    <name evidence="2" type="ORF">C2134_06455</name>
</gene>
<dbReference type="AlphaFoldDB" id="A0A2K4MRK2"/>
<dbReference type="PANTHER" id="PTHR34400">
    <property type="match status" value="1"/>
</dbReference>
<dbReference type="Pfam" id="PF12902">
    <property type="entry name" value="Ferritin-like"/>
    <property type="match status" value="1"/>
</dbReference>
<protein>
    <recommendedName>
        <fullName evidence="1">Iminophenyl-pyruvate dimer synthase domain-containing protein</fullName>
    </recommendedName>
</protein>
<dbReference type="InterPro" id="IPR012347">
    <property type="entry name" value="Ferritin-like"/>
</dbReference>
<accession>A0A2K4MRK2</accession>
<evidence type="ECO:0000313" key="2">
    <source>
        <dbReference type="EMBL" id="POA99405.1"/>
    </source>
</evidence>